<dbReference type="EMBL" id="CAJVQC010007011">
    <property type="protein sequence ID" value="CAG8574036.1"/>
    <property type="molecule type" value="Genomic_DNA"/>
</dbReference>
<comment type="caution">
    <text evidence="1">The sequence shown here is derived from an EMBL/GenBank/DDBJ whole genome shotgun (WGS) entry which is preliminary data.</text>
</comment>
<feature type="non-terminal residue" evidence="1">
    <location>
        <position position="289"/>
    </location>
</feature>
<evidence type="ECO:0000313" key="2">
    <source>
        <dbReference type="Proteomes" id="UP000789920"/>
    </source>
</evidence>
<sequence>MAKKKKLTTLQHGGILYGRNRGESYSTITRNVKCEKTTVHDILKRAEVETTVVKKRPGRKPIFDTPALEELKKLVIQVTNYYHLSAREIQELWNKEKNQTVSISTICRALKKTGLRSCVAHYKPLISKKNKEIRYAWAKDYLNWLTHQWRNIIWSNESFFRQFMSSHNIRVWHTPAKEFDKSCLVPTVGHSPGHIFWGCFSWHGLESIISIHGRITNFFNNAGISMLPWPPQSPNLNPLENLWQEVESHLRSSLDKSTSIEDLEKKVKATWNSIPPRYYHGLVNSISNR</sequence>
<evidence type="ECO:0000313" key="1">
    <source>
        <dbReference type="EMBL" id="CAG8574036.1"/>
    </source>
</evidence>
<accession>A0ACA9M741</accession>
<reference evidence="1" key="1">
    <citation type="submission" date="2021-06" db="EMBL/GenBank/DDBJ databases">
        <authorList>
            <person name="Kallberg Y."/>
            <person name="Tangrot J."/>
            <person name="Rosling A."/>
        </authorList>
    </citation>
    <scope>NUCLEOTIDE SEQUENCE</scope>
    <source>
        <strain evidence="1">MA461A</strain>
    </source>
</reference>
<name>A0ACA9M741_9GLOM</name>
<dbReference type="Proteomes" id="UP000789920">
    <property type="component" value="Unassembled WGS sequence"/>
</dbReference>
<keyword evidence="2" id="KW-1185">Reference proteome</keyword>
<proteinExistence type="predicted"/>
<organism evidence="1 2">
    <name type="scientific">Racocetra persica</name>
    <dbReference type="NCBI Taxonomy" id="160502"/>
    <lineage>
        <taxon>Eukaryota</taxon>
        <taxon>Fungi</taxon>
        <taxon>Fungi incertae sedis</taxon>
        <taxon>Mucoromycota</taxon>
        <taxon>Glomeromycotina</taxon>
        <taxon>Glomeromycetes</taxon>
        <taxon>Diversisporales</taxon>
        <taxon>Gigasporaceae</taxon>
        <taxon>Racocetra</taxon>
    </lineage>
</organism>
<protein>
    <submittedName>
        <fullName evidence="1">27847_t:CDS:1</fullName>
    </submittedName>
</protein>
<gene>
    <name evidence="1" type="ORF">RPERSI_LOCUS4869</name>
</gene>